<sequence length="50" mass="5640">MDLADMGRESFGPNRSPAGWNGILHQTSPFCQSFLVFEEERPCLRIKATV</sequence>
<dbReference type="AlphaFoldDB" id="A0A9P7UFS7"/>
<accession>A0A9P7UFS7</accession>
<organism evidence="1 2">
    <name type="scientific">Colletotrichum scovillei</name>
    <dbReference type="NCBI Taxonomy" id="1209932"/>
    <lineage>
        <taxon>Eukaryota</taxon>
        <taxon>Fungi</taxon>
        <taxon>Dikarya</taxon>
        <taxon>Ascomycota</taxon>
        <taxon>Pezizomycotina</taxon>
        <taxon>Sordariomycetes</taxon>
        <taxon>Hypocreomycetidae</taxon>
        <taxon>Glomerellales</taxon>
        <taxon>Glomerellaceae</taxon>
        <taxon>Colletotrichum</taxon>
        <taxon>Colletotrichum acutatum species complex</taxon>
    </lineage>
</organism>
<gene>
    <name evidence="1" type="ORF">JMJ77_001616</name>
</gene>
<proteinExistence type="predicted"/>
<evidence type="ECO:0000313" key="2">
    <source>
        <dbReference type="Proteomes" id="UP000699042"/>
    </source>
</evidence>
<protein>
    <submittedName>
        <fullName evidence="1">Uncharacterized protein</fullName>
    </submittedName>
</protein>
<evidence type="ECO:0000313" key="1">
    <source>
        <dbReference type="EMBL" id="KAG7050987.1"/>
    </source>
</evidence>
<dbReference type="EMBL" id="JAESDN010000004">
    <property type="protein sequence ID" value="KAG7050987.1"/>
    <property type="molecule type" value="Genomic_DNA"/>
</dbReference>
<comment type="caution">
    <text evidence="1">The sequence shown here is derived from an EMBL/GenBank/DDBJ whole genome shotgun (WGS) entry which is preliminary data.</text>
</comment>
<reference evidence="1" key="1">
    <citation type="submission" date="2021-05" db="EMBL/GenBank/DDBJ databases">
        <title>Comparative genomics of three Colletotrichum scovillei strains and genetic complementation revealed genes involved fungal growth and virulence on chili pepper.</title>
        <authorList>
            <person name="Hsieh D.-K."/>
            <person name="Chuang S.-C."/>
            <person name="Chen C.-Y."/>
            <person name="Chao Y.-T."/>
            <person name="Lu M.-Y.J."/>
            <person name="Lee M.-H."/>
            <person name="Shih M.-C."/>
        </authorList>
    </citation>
    <scope>NUCLEOTIDE SEQUENCE</scope>
    <source>
        <strain evidence="1">Coll-153</strain>
    </source>
</reference>
<dbReference type="Proteomes" id="UP000699042">
    <property type="component" value="Unassembled WGS sequence"/>
</dbReference>
<keyword evidence="2" id="KW-1185">Reference proteome</keyword>
<name>A0A9P7UFS7_9PEZI</name>